<evidence type="ECO:0000313" key="2">
    <source>
        <dbReference type="Proteomes" id="UP000681720"/>
    </source>
</evidence>
<feature type="non-terminal residue" evidence="1">
    <location>
        <position position="58"/>
    </location>
</feature>
<sequence>GKISVKAENASGSVEETVQCSVKTAPKITKKPTDIDALLHTDAVFLIDVSGSPKPEVE</sequence>
<organism evidence="1 2">
    <name type="scientific">Rotaria magnacalcarata</name>
    <dbReference type="NCBI Taxonomy" id="392030"/>
    <lineage>
        <taxon>Eukaryota</taxon>
        <taxon>Metazoa</taxon>
        <taxon>Spiralia</taxon>
        <taxon>Gnathifera</taxon>
        <taxon>Rotifera</taxon>
        <taxon>Eurotatoria</taxon>
        <taxon>Bdelloidea</taxon>
        <taxon>Philodinida</taxon>
        <taxon>Philodinidae</taxon>
        <taxon>Rotaria</taxon>
    </lineage>
</organism>
<protein>
    <submittedName>
        <fullName evidence="1">Uncharacterized protein</fullName>
    </submittedName>
</protein>
<dbReference type="AlphaFoldDB" id="A0A8S2XGN6"/>
<gene>
    <name evidence="1" type="ORF">GIL414_LOCUS34398</name>
</gene>
<name>A0A8S2XGN6_9BILA</name>
<evidence type="ECO:0000313" key="1">
    <source>
        <dbReference type="EMBL" id="CAF4494023.1"/>
    </source>
</evidence>
<reference evidence="1" key="1">
    <citation type="submission" date="2021-02" db="EMBL/GenBank/DDBJ databases">
        <authorList>
            <person name="Nowell W R."/>
        </authorList>
    </citation>
    <scope>NUCLEOTIDE SEQUENCE</scope>
</reference>
<dbReference type="Proteomes" id="UP000681720">
    <property type="component" value="Unassembled WGS sequence"/>
</dbReference>
<dbReference type="EMBL" id="CAJOBJ010079347">
    <property type="protein sequence ID" value="CAF4494023.1"/>
    <property type="molecule type" value="Genomic_DNA"/>
</dbReference>
<feature type="non-terminal residue" evidence="1">
    <location>
        <position position="1"/>
    </location>
</feature>
<comment type="caution">
    <text evidence="1">The sequence shown here is derived from an EMBL/GenBank/DDBJ whole genome shotgun (WGS) entry which is preliminary data.</text>
</comment>
<proteinExistence type="predicted"/>
<accession>A0A8S2XGN6</accession>